<evidence type="ECO:0000313" key="3">
    <source>
        <dbReference type="Proteomes" id="UP001149074"/>
    </source>
</evidence>
<gene>
    <name evidence="2" type="ORF">N7532_003701</name>
</gene>
<organism evidence="2 3">
    <name type="scientific">Penicillium argentinense</name>
    <dbReference type="NCBI Taxonomy" id="1131581"/>
    <lineage>
        <taxon>Eukaryota</taxon>
        <taxon>Fungi</taxon>
        <taxon>Dikarya</taxon>
        <taxon>Ascomycota</taxon>
        <taxon>Pezizomycotina</taxon>
        <taxon>Eurotiomycetes</taxon>
        <taxon>Eurotiomycetidae</taxon>
        <taxon>Eurotiales</taxon>
        <taxon>Aspergillaceae</taxon>
        <taxon>Penicillium</taxon>
    </lineage>
</organism>
<reference evidence="2" key="1">
    <citation type="submission" date="2022-11" db="EMBL/GenBank/DDBJ databases">
        <authorList>
            <person name="Petersen C."/>
        </authorList>
    </citation>
    <scope>NUCLEOTIDE SEQUENCE</scope>
    <source>
        <strain evidence="2">IBT 30761</strain>
    </source>
</reference>
<reference evidence="2" key="2">
    <citation type="journal article" date="2023" name="IMA Fungus">
        <title>Comparative genomic study of the Penicillium genus elucidates a diverse pangenome and 15 lateral gene transfer events.</title>
        <authorList>
            <person name="Petersen C."/>
            <person name="Sorensen T."/>
            <person name="Nielsen M.R."/>
            <person name="Sondergaard T.E."/>
            <person name="Sorensen J.L."/>
            <person name="Fitzpatrick D.A."/>
            <person name="Frisvad J.C."/>
            <person name="Nielsen K.L."/>
        </authorList>
    </citation>
    <scope>NUCLEOTIDE SEQUENCE</scope>
    <source>
        <strain evidence="2">IBT 30761</strain>
    </source>
</reference>
<dbReference type="GeneID" id="81355174"/>
<dbReference type="EMBL" id="JAPQKI010000004">
    <property type="protein sequence ID" value="KAJ5103172.1"/>
    <property type="molecule type" value="Genomic_DNA"/>
</dbReference>
<comment type="caution">
    <text evidence="2">The sequence shown here is derived from an EMBL/GenBank/DDBJ whole genome shotgun (WGS) entry which is preliminary data.</text>
</comment>
<feature type="region of interest" description="Disordered" evidence="1">
    <location>
        <begin position="1"/>
        <end position="20"/>
    </location>
</feature>
<accession>A0A9W9KFG0</accession>
<evidence type="ECO:0000256" key="1">
    <source>
        <dbReference type="SAM" id="MobiDB-lite"/>
    </source>
</evidence>
<sequence>MSSASLYADVHRNHQGAGDARPTALQIIKDEVVGCKLTGKVIVITGATSSIFFETASALSAIRATLLLTARNLEKAENSRLNSLNLSGN</sequence>
<dbReference type="RefSeq" id="XP_056476552.1">
    <property type="nucleotide sequence ID" value="XM_056616195.1"/>
</dbReference>
<dbReference type="OrthoDB" id="191139at2759"/>
<name>A0A9W9KFG0_9EURO</name>
<dbReference type="SUPFAM" id="SSF51735">
    <property type="entry name" value="NAD(P)-binding Rossmann-fold domains"/>
    <property type="match status" value="1"/>
</dbReference>
<dbReference type="Proteomes" id="UP001149074">
    <property type="component" value="Unassembled WGS sequence"/>
</dbReference>
<protein>
    <submittedName>
        <fullName evidence="2">Short-chain dehydrogenase</fullName>
    </submittedName>
</protein>
<dbReference type="AlphaFoldDB" id="A0A9W9KFG0"/>
<dbReference type="Gene3D" id="3.40.50.720">
    <property type="entry name" value="NAD(P)-binding Rossmann-like Domain"/>
    <property type="match status" value="1"/>
</dbReference>
<evidence type="ECO:0000313" key="2">
    <source>
        <dbReference type="EMBL" id="KAJ5103172.1"/>
    </source>
</evidence>
<dbReference type="InterPro" id="IPR036291">
    <property type="entry name" value="NAD(P)-bd_dom_sf"/>
</dbReference>
<proteinExistence type="predicted"/>
<keyword evidence="3" id="KW-1185">Reference proteome</keyword>